<feature type="active site" description="Nucleophile" evidence="2">
    <location>
        <position position="152"/>
    </location>
</feature>
<feature type="short sequence motif" description="DGA/G" evidence="2">
    <location>
        <begin position="295"/>
        <end position="297"/>
    </location>
</feature>
<feature type="transmembrane region" description="Helical" evidence="3">
    <location>
        <begin position="144"/>
        <end position="163"/>
    </location>
</feature>
<evidence type="ECO:0000313" key="6">
    <source>
        <dbReference type="Proteomes" id="UP001237780"/>
    </source>
</evidence>
<comment type="caution">
    <text evidence="5">The sequence shown here is derived from an EMBL/GenBank/DDBJ whole genome shotgun (WGS) entry which is preliminary data.</text>
</comment>
<dbReference type="EMBL" id="JAUSZT010000002">
    <property type="protein sequence ID" value="MDQ0995170.1"/>
    <property type="molecule type" value="Genomic_DNA"/>
</dbReference>
<evidence type="ECO:0000259" key="4">
    <source>
        <dbReference type="PROSITE" id="PS51635"/>
    </source>
</evidence>
<keyword evidence="3" id="KW-0472">Membrane</keyword>
<evidence type="ECO:0000256" key="1">
    <source>
        <dbReference type="ARBA" id="ARBA00023098"/>
    </source>
</evidence>
<gene>
    <name evidence="5" type="ORF">QFZ34_000347</name>
</gene>
<dbReference type="Pfam" id="PF01734">
    <property type="entry name" value="Patatin"/>
    <property type="match status" value="1"/>
</dbReference>
<accession>A0ABU0S5H7</accession>
<keyword evidence="1 2" id="KW-0443">Lipid metabolism</keyword>
<feature type="domain" description="PNPLA" evidence="4">
    <location>
        <begin position="117"/>
        <end position="308"/>
    </location>
</feature>
<feature type="transmembrane region" description="Helical" evidence="3">
    <location>
        <begin position="116"/>
        <end position="138"/>
    </location>
</feature>
<dbReference type="Proteomes" id="UP001237780">
    <property type="component" value="Unassembled WGS sequence"/>
</dbReference>
<protein>
    <submittedName>
        <fullName evidence="5">Acylesterase/phospholipase RssA</fullName>
    </submittedName>
</protein>
<keyword evidence="3" id="KW-0812">Transmembrane</keyword>
<sequence>MTSQNISANSNDMRSAGDTATGSAMEDDLFRIYAMALAVRFVITRSMRTLISILPIALVLSGCTHGQERAFDALEADNALIAGYGEIRTYRYSPRNEALARHRDWMVKTQSENKNILMISGGGGSGAFGVGVLAGWTATKTRPLFDVVTGVSTGALIAPYAFLGSAYDKTLVHLFTGGAAQKLVAFNGPFGVFGSSLLKPGPLKGHVERFITPHVLHQIAAEHRKGRRLLVLTTNLDTQRGVIWNMGAIAASGNPDALKLFRDVIVASASVPGILPPVMIQATSNGRQFQELHSDGGSTSQILTPPLLVENALFSKRPVQQKVHLYVIVNNALIPEFNVTPNRTVSSLGRAYSTFLKAQAQSELTALYNHARRTGASFHVASIEVQIPYSMLNPLDSNYMQAVYRLGYEQTISGAMWKHMPVFPLQLLQPVAR</sequence>
<evidence type="ECO:0000313" key="5">
    <source>
        <dbReference type="EMBL" id="MDQ0995170.1"/>
    </source>
</evidence>
<reference evidence="5 6" key="1">
    <citation type="submission" date="2023-07" db="EMBL/GenBank/DDBJ databases">
        <title>Comparative genomics of wheat-associated soil bacteria to identify genetic determinants of phenazine resistance.</title>
        <authorList>
            <person name="Mouncey N."/>
        </authorList>
    </citation>
    <scope>NUCLEOTIDE SEQUENCE [LARGE SCALE GENOMIC DNA]</scope>
    <source>
        <strain evidence="5 6">W4I11</strain>
    </source>
</reference>
<feature type="short sequence motif" description="GXSXG" evidence="2">
    <location>
        <begin position="150"/>
        <end position="154"/>
    </location>
</feature>
<organism evidence="5 6">
    <name type="scientific">Phyllobacterium ifriqiyense</name>
    <dbReference type="NCBI Taxonomy" id="314238"/>
    <lineage>
        <taxon>Bacteria</taxon>
        <taxon>Pseudomonadati</taxon>
        <taxon>Pseudomonadota</taxon>
        <taxon>Alphaproteobacteria</taxon>
        <taxon>Hyphomicrobiales</taxon>
        <taxon>Phyllobacteriaceae</taxon>
        <taxon>Phyllobacterium</taxon>
    </lineage>
</organism>
<keyword evidence="3" id="KW-1133">Transmembrane helix</keyword>
<evidence type="ECO:0000256" key="2">
    <source>
        <dbReference type="PROSITE-ProRule" id="PRU01161"/>
    </source>
</evidence>
<dbReference type="Gene3D" id="3.40.1090.10">
    <property type="entry name" value="Cytosolic phospholipase A2 catalytic domain"/>
    <property type="match status" value="1"/>
</dbReference>
<dbReference type="InterPro" id="IPR016035">
    <property type="entry name" value="Acyl_Trfase/lysoPLipase"/>
</dbReference>
<dbReference type="PROSITE" id="PS51635">
    <property type="entry name" value="PNPLA"/>
    <property type="match status" value="1"/>
</dbReference>
<feature type="active site" description="Proton acceptor" evidence="2">
    <location>
        <position position="295"/>
    </location>
</feature>
<keyword evidence="6" id="KW-1185">Reference proteome</keyword>
<proteinExistence type="predicted"/>
<dbReference type="SUPFAM" id="SSF52151">
    <property type="entry name" value="FabD/lysophospholipase-like"/>
    <property type="match status" value="1"/>
</dbReference>
<evidence type="ECO:0000256" key="3">
    <source>
        <dbReference type="SAM" id="Phobius"/>
    </source>
</evidence>
<feature type="short sequence motif" description="GXGXXG" evidence="2">
    <location>
        <begin position="121"/>
        <end position="126"/>
    </location>
</feature>
<keyword evidence="2" id="KW-0378">Hydrolase</keyword>
<dbReference type="InterPro" id="IPR002641">
    <property type="entry name" value="PNPLA_dom"/>
</dbReference>
<keyword evidence="2" id="KW-0442">Lipid degradation</keyword>
<name>A0ABU0S5H7_9HYPH</name>